<reference evidence="11 12" key="1">
    <citation type="journal article" date="2010" name="Nat. Biotechnol.">
        <title>Genome sequence of the model mushroom Schizophyllum commune.</title>
        <authorList>
            <person name="Ohm R.A."/>
            <person name="de Jong J.F."/>
            <person name="Lugones L.G."/>
            <person name="Aerts A."/>
            <person name="Kothe E."/>
            <person name="Stajich J.E."/>
            <person name="de Vries R.P."/>
            <person name="Record E."/>
            <person name="Levasseur A."/>
            <person name="Baker S.E."/>
            <person name="Bartholomew K.A."/>
            <person name="Coutinho P.M."/>
            <person name="Erdmann S."/>
            <person name="Fowler T.J."/>
            <person name="Gathman A.C."/>
            <person name="Lombard V."/>
            <person name="Henrissat B."/>
            <person name="Knabe N."/>
            <person name="Kuees U."/>
            <person name="Lilly W.W."/>
            <person name="Lindquist E."/>
            <person name="Lucas S."/>
            <person name="Magnuson J.K."/>
            <person name="Piumi F."/>
            <person name="Raudaskoski M."/>
            <person name="Salamov A."/>
            <person name="Schmutz J."/>
            <person name="Schwarze F.W.M.R."/>
            <person name="vanKuyk P.A."/>
            <person name="Horton J.S."/>
            <person name="Grigoriev I.V."/>
            <person name="Woesten H.A.B."/>
        </authorList>
    </citation>
    <scope>NUCLEOTIDE SEQUENCE [LARGE SCALE GENOMIC DNA]</scope>
    <source>
        <strain evidence="12">H4-8 / FGSC 9210</strain>
    </source>
</reference>
<dbReference type="OMA" id="RYAHTNG"/>
<dbReference type="InterPro" id="IPR001680">
    <property type="entry name" value="WD40_rpt"/>
</dbReference>
<proteinExistence type="predicted"/>
<feature type="region of interest" description="Disordered" evidence="7">
    <location>
        <begin position="860"/>
        <end position="887"/>
    </location>
</feature>
<feature type="region of interest" description="Disordered" evidence="7">
    <location>
        <begin position="903"/>
        <end position="1073"/>
    </location>
</feature>
<dbReference type="GO" id="GO:0043596">
    <property type="term" value="C:nuclear replication fork"/>
    <property type="evidence" value="ECO:0007669"/>
    <property type="project" value="TreeGrafter"/>
</dbReference>
<feature type="coiled-coil region" evidence="6">
    <location>
        <begin position="826"/>
        <end position="853"/>
    </location>
</feature>
<dbReference type="PANTHER" id="PTHR19932:SF10">
    <property type="entry name" value="WD REPEAT AND HMG-BOX DNA-BINDING PROTEIN 1"/>
    <property type="match status" value="1"/>
</dbReference>
<feature type="domain" description="WDHD1/CFT4 helical bundle" evidence="9">
    <location>
        <begin position="755"/>
        <end position="834"/>
    </location>
</feature>
<dbReference type="STRING" id="578458.D8QCK9"/>
<name>D8QCK9_SCHCM</name>
<keyword evidence="4" id="KW-0539">Nucleus</keyword>
<dbReference type="PROSITE" id="PS50294">
    <property type="entry name" value="WD_REPEATS_REGION"/>
    <property type="match status" value="1"/>
</dbReference>
<evidence type="ECO:0000259" key="10">
    <source>
        <dbReference type="Pfam" id="PF24817"/>
    </source>
</evidence>
<dbReference type="AlphaFoldDB" id="D8QCK9"/>
<keyword evidence="3" id="KW-0677">Repeat</keyword>
<keyword evidence="2 5" id="KW-0853">WD repeat</keyword>
<sequence>MPAPTKDSFVEEYVGSGLLSYLAFTEDGQNAFVGGEDGLARRYDMNASVNEEPTVYEGMDGEISAIAANNKYWLAAAVDSDVRRFMTKASASTQSNYEIIYQPKAVTVRALSINPAGTKVAIASDETFVKIIDFEDITEVQTLEGGHTRGVRGVSWDPSGTLVTTTGADGKIVIWEVNQAPFIRHTLERVVIPIPNDDSPQFKHDASAIWHPSSPYIYVLSGLNEVKIINTAMNWESRVFASEESGSVLSAISLSPNGLYLAAAAKDRVSIWSTEVGFNKANKPVARQEKVSKGFITRLVFSPSQHMLAWTDSVGGLYRWWKPIPSSQPDTVQPSRADALKDDLFDAMPDIPLDDEDDAPMDNGRDRMDEGRDNMNDGLDDFLDDADMAYADERKRHREERKGLLDKNVREVVSITEAQPPFQPGATPGKQARYLAHSLLGVIEATVVDDERLAVTVSSFDRTARPSYNFTTTHALRHAYIGERGVAFAYDAEDGLYDEDTGETSATPARVVYKPYGSKGEKLDWTYTLSEGTKVLGVAAGGVSSTDLKSGSDRDLEGLGDVVVATDEGDLTFLSGSGRERRIVGLGADFVTMAAGEEWVFVVHRPGSTTIDGSQNLWYSLIRFDDFSVMQHGTLPLARHVTLLWAGITTEGAPAIYDSAGYLHILSKYRVPHHASWARVLDTNTLERRKGKDESYWAVGVTDSTFMCLILKGKQQFPGFPRPLIQEIDIRLPFRRDDPGNEALERELMHLEASRDALGDELTSDDVSTREHAIDKELIKLIQAACKDANIPRAIELTKLLSNTHSFDLAAKIGDFYKMPGFTEKVYLLKDDRADAEERLEEEREKRQRWIRTDSAPRRLPVPMASASTGRGLFSSTVPPEPIRRPGLERAVPVVEHSRFSSNAAANMPAPTPAYAAPSPPSPEKRKRDEYDDTEVPSSYAPPPKQKTNPFARKPGQDTSRNPFAKKSADGNKTIQKSESFFEKVDAAETGAAKPKRAFGPLGKDKKSSGPKQTTLFGLPPGPGNDAKRGKKKAPEPKAAAPEPSDAPESQTQETQEETQETQLETQDADVPMSDATTLVPEKSQVLVPSSQPMMNDSQDVYVGAQIIEETPAFTQTQESMST</sequence>
<dbReference type="HOGENOM" id="CLU_004219_1_0_1"/>
<dbReference type="Proteomes" id="UP000007431">
    <property type="component" value="Unassembled WGS sequence"/>
</dbReference>
<dbReference type="Pfam" id="PF20946">
    <property type="entry name" value="Ctf4_C"/>
    <property type="match status" value="1"/>
</dbReference>
<dbReference type="InterPro" id="IPR015943">
    <property type="entry name" value="WD40/YVTN_repeat-like_dom_sf"/>
</dbReference>
<feature type="compositionally biased region" description="Low complexity" evidence="7">
    <location>
        <begin position="903"/>
        <end position="917"/>
    </location>
</feature>
<evidence type="ECO:0000256" key="3">
    <source>
        <dbReference type="ARBA" id="ARBA00022737"/>
    </source>
</evidence>
<evidence type="ECO:0000256" key="4">
    <source>
        <dbReference type="ARBA" id="ARBA00023242"/>
    </source>
</evidence>
<keyword evidence="6" id="KW-0175">Coiled coil</keyword>
<evidence type="ECO:0000256" key="7">
    <source>
        <dbReference type="SAM" id="MobiDB-lite"/>
    </source>
</evidence>
<accession>D8QCK9</accession>
<feature type="domain" description="WDHD1/CFT4 second beta-propeller" evidence="8">
    <location>
        <begin position="421"/>
        <end position="733"/>
    </location>
</feature>
<dbReference type="Pfam" id="PF12341">
    <property type="entry name" value="Mcl1_mid"/>
    <property type="match status" value="1"/>
</dbReference>
<dbReference type="InParanoid" id="D8QCK9"/>
<comment type="subcellular location">
    <subcellularLocation>
        <location evidence="1">Nucleus</location>
    </subcellularLocation>
</comment>
<dbReference type="GO" id="GO:0006281">
    <property type="term" value="P:DNA repair"/>
    <property type="evidence" value="ECO:0007669"/>
    <property type="project" value="TreeGrafter"/>
</dbReference>
<dbReference type="EMBL" id="GL377309">
    <property type="protein sequence ID" value="EFI94948.1"/>
    <property type="molecule type" value="Genomic_DNA"/>
</dbReference>
<evidence type="ECO:0000256" key="2">
    <source>
        <dbReference type="ARBA" id="ARBA00022574"/>
    </source>
</evidence>
<feature type="repeat" description="WD" evidence="5">
    <location>
        <begin position="144"/>
        <end position="185"/>
    </location>
</feature>
<dbReference type="InterPro" id="IPR048591">
    <property type="entry name" value="WDHD1/CFT4_hel"/>
</dbReference>
<evidence type="ECO:0000256" key="1">
    <source>
        <dbReference type="ARBA" id="ARBA00004123"/>
    </source>
</evidence>
<dbReference type="GO" id="GO:0003682">
    <property type="term" value="F:chromatin binding"/>
    <property type="evidence" value="ECO:0007669"/>
    <property type="project" value="TreeGrafter"/>
</dbReference>
<dbReference type="InterPro" id="IPR036322">
    <property type="entry name" value="WD40_repeat_dom_sf"/>
</dbReference>
<dbReference type="Pfam" id="PF24817">
    <property type="entry name" value="WD40_WDHD1_1st"/>
    <property type="match status" value="1"/>
</dbReference>
<dbReference type="KEGG" id="scm:SCHCO_02670605"/>
<dbReference type="PROSITE" id="PS00678">
    <property type="entry name" value="WD_REPEATS_1"/>
    <property type="match status" value="1"/>
</dbReference>
<evidence type="ECO:0000259" key="9">
    <source>
        <dbReference type="Pfam" id="PF20946"/>
    </source>
</evidence>
<dbReference type="InterPro" id="IPR057646">
    <property type="entry name" value="WD40_WDHD1_1st"/>
</dbReference>
<dbReference type="eggNOG" id="KOG1274">
    <property type="taxonomic scope" value="Eukaryota"/>
</dbReference>
<gene>
    <name evidence="11" type="ORF">SCHCODRAFT_258050</name>
</gene>
<dbReference type="PROSITE" id="PS50082">
    <property type="entry name" value="WD_REPEATS_2"/>
    <property type="match status" value="1"/>
</dbReference>
<dbReference type="GeneID" id="9594201"/>
<feature type="domain" description="WDHD1 first WD40" evidence="10">
    <location>
        <begin position="22"/>
        <end position="317"/>
    </location>
</feature>
<evidence type="ECO:0000256" key="5">
    <source>
        <dbReference type="PROSITE-ProRule" id="PRU00221"/>
    </source>
</evidence>
<dbReference type="InterPro" id="IPR019775">
    <property type="entry name" value="WD40_repeat_CS"/>
</dbReference>
<dbReference type="VEuPathDB" id="FungiDB:SCHCODRAFT_02670605"/>
<feature type="region of interest" description="Disordered" evidence="7">
    <location>
        <begin position="349"/>
        <end position="379"/>
    </location>
</feature>
<dbReference type="GO" id="GO:0006261">
    <property type="term" value="P:DNA-templated DNA replication"/>
    <property type="evidence" value="ECO:0007669"/>
    <property type="project" value="TreeGrafter"/>
</dbReference>
<dbReference type="OrthoDB" id="427368at2759"/>
<dbReference type="PANTHER" id="PTHR19932">
    <property type="entry name" value="WD REPEAT AND HMG-BOX DNA BINDING PROTEIN"/>
    <property type="match status" value="1"/>
</dbReference>
<dbReference type="SMART" id="SM00320">
    <property type="entry name" value="WD40"/>
    <property type="match status" value="4"/>
</dbReference>
<organism evidence="12">
    <name type="scientific">Schizophyllum commune (strain H4-8 / FGSC 9210)</name>
    <name type="common">Split gill fungus</name>
    <dbReference type="NCBI Taxonomy" id="578458"/>
    <lineage>
        <taxon>Eukaryota</taxon>
        <taxon>Fungi</taxon>
        <taxon>Dikarya</taxon>
        <taxon>Basidiomycota</taxon>
        <taxon>Agaricomycotina</taxon>
        <taxon>Agaricomycetes</taxon>
        <taxon>Agaricomycetidae</taxon>
        <taxon>Agaricales</taxon>
        <taxon>Schizophyllaceae</taxon>
        <taxon>Schizophyllum</taxon>
    </lineage>
</organism>
<evidence type="ECO:0000313" key="11">
    <source>
        <dbReference type="EMBL" id="EFI94948.1"/>
    </source>
</evidence>
<keyword evidence="12" id="KW-1185">Reference proteome</keyword>
<feature type="compositionally biased region" description="Basic and acidic residues" evidence="7">
    <location>
        <begin position="363"/>
        <end position="375"/>
    </location>
</feature>
<dbReference type="InterPro" id="IPR022100">
    <property type="entry name" value="WDHD1/CFT4_beta-prop_2nd"/>
</dbReference>
<evidence type="ECO:0000259" key="8">
    <source>
        <dbReference type="Pfam" id="PF12341"/>
    </source>
</evidence>
<dbReference type="SUPFAM" id="SSF50978">
    <property type="entry name" value="WD40 repeat-like"/>
    <property type="match status" value="1"/>
</dbReference>
<protein>
    <submittedName>
        <fullName evidence="11">Uncharacterized protein</fullName>
    </submittedName>
</protein>
<evidence type="ECO:0000256" key="6">
    <source>
        <dbReference type="SAM" id="Coils"/>
    </source>
</evidence>
<feature type="compositionally biased region" description="Polar residues" evidence="7">
    <location>
        <begin position="866"/>
        <end position="878"/>
    </location>
</feature>
<dbReference type="FunCoup" id="D8QCK9">
    <property type="interactions" value="424"/>
</dbReference>
<dbReference type="GO" id="GO:0000278">
    <property type="term" value="P:mitotic cell cycle"/>
    <property type="evidence" value="ECO:0007669"/>
    <property type="project" value="TreeGrafter"/>
</dbReference>
<dbReference type="Gene3D" id="2.130.10.10">
    <property type="entry name" value="YVTN repeat-like/Quinoprotein amine dehydrogenase"/>
    <property type="match status" value="2"/>
</dbReference>
<evidence type="ECO:0000313" key="12">
    <source>
        <dbReference type="Proteomes" id="UP000007431"/>
    </source>
</evidence>